<dbReference type="EMBL" id="ABIA03000004">
    <property type="protein sequence ID" value="EDQ34415.2"/>
    <property type="molecule type" value="Genomic_DNA"/>
</dbReference>
<evidence type="ECO:0000313" key="2">
    <source>
        <dbReference type="Proteomes" id="UP000004291"/>
    </source>
</evidence>
<dbReference type="SUPFAM" id="SSF81901">
    <property type="entry name" value="HCP-like"/>
    <property type="match status" value="1"/>
</dbReference>
<dbReference type="SMART" id="SM00671">
    <property type="entry name" value="SEL1"/>
    <property type="match status" value="6"/>
</dbReference>
<reference evidence="1 2" key="2">
    <citation type="submission" date="2012-06" db="EMBL/GenBank/DDBJ databases">
        <authorList>
            <person name="Fiebig A."/>
        </authorList>
    </citation>
    <scope>NUCLEOTIDE SEQUENCE [LARGE SCALE GENOMIC DNA]</scope>
    <source>
        <strain evidence="1 2">DFL-43</strain>
    </source>
</reference>
<keyword evidence="2" id="KW-1185">Reference proteome</keyword>
<dbReference type="eggNOG" id="COG0790">
    <property type="taxonomic scope" value="Bacteria"/>
</dbReference>
<dbReference type="InterPro" id="IPR006597">
    <property type="entry name" value="Sel1-like"/>
</dbReference>
<accession>A9D1C5</accession>
<name>A9D1C5_HOEPD</name>
<organism evidence="1 2">
    <name type="scientific">Hoeflea phototrophica (strain DSM 17068 / NCIMB 14078 / DFL-43)</name>
    <dbReference type="NCBI Taxonomy" id="411684"/>
    <lineage>
        <taxon>Bacteria</taxon>
        <taxon>Pseudomonadati</taxon>
        <taxon>Pseudomonadota</taxon>
        <taxon>Alphaproteobacteria</taxon>
        <taxon>Hyphomicrobiales</taxon>
        <taxon>Rhizobiaceae</taxon>
        <taxon>Hoeflea</taxon>
    </lineage>
</organism>
<dbReference type="AlphaFoldDB" id="A9D1C5"/>
<dbReference type="Gene3D" id="1.25.40.10">
    <property type="entry name" value="Tetratricopeptide repeat domain"/>
    <property type="match status" value="2"/>
</dbReference>
<gene>
    <name evidence="1" type="ORF">HPDFL43_15497</name>
</gene>
<dbReference type="InterPro" id="IPR050767">
    <property type="entry name" value="Sel1_AlgK"/>
</dbReference>
<reference evidence="1 2" key="1">
    <citation type="submission" date="2007-10" db="EMBL/GenBank/DDBJ databases">
        <authorList>
            <person name="Wagner-Dobler I."/>
            <person name="Ferriera S."/>
            <person name="Johnson J."/>
            <person name="Kravitz S."/>
            <person name="Beeson K."/>
            <person name="Sutton G."/>
            <person name="Rogers Y.-H."/>
            <person name="Friedman R."/>
            <person name="Frazier M."/>
            <person name="Venter J.C."/>
        </authorList>
    </citation>
    <scope>NUCLEOTIDE SEQUENCE [LARGE SCALE GENOMIC DNA]</scope>
    <source>
        <strain evidence="1 2">DFL-43</strain>
    </source>
</reference>
<proteinExistence type="predicted"/>
<dbReference type="Proteomes" id="UP000004291">
    <property type="component" value="Chromosome"/>
</dbReference>
<dbReference type="OrthoDB" id="9816559at2"/>
<dbReference type="HOGENOM" id="CLU_000288_36_1_5"/>
<dbReference type="STRING" id="411684.HPDFL43_15497"/>
<dbReference type="InterPro" id="IPR011990">
    <property type="entry name" value="TPR-like_helical_dom_sf"/>
</dbReference>
<sequence length="355" mass="38087">MLRMSDASTSRSLLKPPERRLSGLELLPVVLVSAGLALAAAPALAQDAEPTAEAATEAAAEPAVPVQSDAADIKEDAVDAMAKAFGAFQRGYYLTAMELALPRAQLGDPAAQTLLAELFASGLGVPRSMNDAAFWYGQAAEGGDAAAQFKYAVMLLEGRHVEPDRKKSEVLMKKAADAGNAFAQFNHAQTLVSAKPGPTGILEALPYFEQAAERGVPDAQYALAQIYNNTAGIPEQKRARAREYMEKAARAGFDTAQLDYAIWLIDGIGGDKDYENGFRWMEVAASRGNVVAQNRMAVLHINGIGTLGDPVQAGKWYILSRRAGFDDRSLDDFYQGLTDEEQKQAIEAANAFGKR</sequence>
<evidence type="ECO:0000313" key="1">
    <source>
        <dbReference type="EMBL" id="EDQ34415.2"/>
    </source>
</evidence>
<dbReference type="PANTHER" id="PTHR11102">
    <property type="entry name" value="SEL-1-LIKE PROTEIN"/>
    <property type="match status" value="1"/>
</dbReference>
<dbReference type="PANTHER" id="PTHR11102:SF160">
    <property type="entry name" value="ERAD-ASSOCIATED E3 UBIQUITIN-PROTEIN LIGASE COMPONENT HRD3"/>
    <property type="match status" value="1"/>
</dbReference>
<protein>
    <submittedName>
        <fullName evidence="1">TPR repeat, SEL1 subfamily</fullName>
    </submittedName>
</protein>
<comment type="caution">
    <text evidence="1">The sequence shown here is derived from an EMBL/GenBank/DDBJ whole genome shotgun (WGS) entry which is preliminary data.</text>
</comment>
<dbReference type="Pfam" id="PF08238">
    <property type="entry name" value="Sel1"/>
    <property type="match status" value="6"/>
</dbReference>